<feature type="binding site" evidence="5 6">
    <location>
        <position position="67"/>
    </location>
    <ligand>
        <name>substrate</name>
    </ligand>
</feature>
<dbReference type="NCBIfam" id="TIGR00558">
    <property type="entry name" value="pdxH"/>
    <property type="match status" value="1"/>
</dbReference>
<accession>A0A378PYC2</accession>
<dbReference type="InterPro" id="IPR012349">
    <property type="entry name" value="Split_barrel_FMN-bd"/>
</dbReference>
<dbReference type="EMBL" id="UGPZ01000003">
    <property type="protein sequence ID" value="STY93174.1"/>
    <property type="molecule type" value="Genomic_DNA"/>
</dbReference>
<dbReference type="UniPathway" id="UPA01068">
    <property type="reaction ID" value="UER00304"/>
</dbReference>
<evidence type="ECO:0000256" key="1">
    <source>
        <dbReference type="ARBA" id="ARBA00007301"/>
    </source>
</evidence>
<feature type="binding site" evidence="5 6">
    <location>
        <position position="128"/>
    </location>
    <ligand>
        <name>substrate</name>
    </ligand>
</feature>
<evidence type="ECO:0000313" key="11">
    <source>
        <dbReference type="Proteomes" id="UP000254133"/>
    </source>
</evidence>
<evidence type="ECO:0000256" key="5">
    <source>
        <dbReference type="HAMAP-Rule" id="MF_01629"/>
    </source>
</evidence>
<evidence type="ECO:0000256" key="4">
    <source>
        <dbReference type="ARBA" id="ARBA00023002"/>
    </source>
</evidence>
<dbReference type="Gene3D" id="2.30.110.10">
    <property type="entry name" value="Electron Transport, Fmn-binding Protein, Chain A"/>
    <property type="match status" value="1"/>
</dbReference>
<proteinExistence type="inferred from homology"/>
<comment type="caution">
    <text evidence="5">Lacks conserved residue(s) required for the propagation of feature annotation.</text>
</comment>
<dbReference type="GO" id="GO:0008615">
    <property type="term" value="P:pyridoxine biosynthetic process"/>
    <property type="evidence" value="ECO:0007669"/>
    <property type="project" value="UniProtKB-UniRule"/>
</dbReference>
<dbReference type="GO" id="GO:0010181">
    <property type="term" value="F:FMN binding"/>
    <property type="evidence" value="ECO:0007669"/>
    <property type="project" value="UniProtKB-UniRule"/>
</dbReference>
<dbReference type="PROSITE" id="PS01064">
    <property type="entry name" value="PYRIDOX_OXIDASE"/>
    <property type="match status" value="1"/>
</dbReference>
<dbReference type="RefSeq" id="WP_115369585.1">
    <property type="nucleotide sequence ID" value="NZ_UGPZ01000003.1"/>
</dbReference>
<comment type="pathway">
    <text evidence="5">Cofactor metabolism; pyridoxal 5'-phosphate salvage; pyridoxal 5'-phosphate from pyridoxamine 5'-phosphate: step 1/1.</text>
</comment>
<feature type="binding site" evidence="6">
    <location>
        <begin position="9"/>
        <end position="12"/>
    </location>
    <ligand>
        <name>substrate</name>
    </ligand>
</feature>
<evidence type="ECO:0000259" key="9">
    <source>
        <dbReference type="Pfam" id="PF10590"/>
    </source>
</evidence>
<feature type="binding site" evidence="5 7">
    <location>
        <position position="190"/>
    </location>
    <ligand>
        <name>FMN</name>
        <dbReference type="ChEBI" id="CHEBI:58210"/>
    </ligand>
</feature>
<feature type="binding site" evidence="5 6">
    <location>
        <position position="132"/>
    </location>
    <ligand>
        <name>substrate</name>
    </ligand>
</feature>
<evidence type="ECO:0000256" key="7">
    <source>
        <dbReference type="PIRSR" id="PIRSR000190-2"/>
    </source>
</evidence>
<dbReference type="Proteomes" id="UP000254133">
    <property type="component" value="Unassembled WGS sequence"/>
</dbReference>
<feature type="binding site" evidence="5 6">
    <location>
        <position position="136"/>
    </location>
    <ligand>
        <name>substrate</name>
    </ligand>
</feature>
<dbReference type="NCBIfam" id="NF004231">
    <property type="entry name" value="PRK05679.1"/>
    <property type="match status" value="1"/>
</dbReference>
<keyword evidence="4 5" id="KW-0560">Oxidoreductase</keyword>
<dbReference type="Pfam" id="PF01243">
    <property type="entry name" value="PNPOx_N"/>
    <property type="match status" value="1"/>
</dbReference>
<dbReference type="HAMAP" id="MF_01629">
    <property type="entry name" value="PdxH"/>
    <property type="match status" value="1"/>
</dbReference>
<feature type="binding site" evidence="5 7">
    <location>
        <position position="88"/>
    </location>
    <ligand>
        <name>FMN</name>
        <dbReference type="ChEBI" id="CHEBI:58210"/>
    </ligand>
</feature>
<keyword evidence="5" id="KW-0664">Pyridoxine biosynthesis</keyword>
<dbReference type="AlphaFoldDB" id="A0A378PYC2"/>
<evidence type="ECO:0000256" key="3">
    <source>
        <dbReference type="ARBA" id="ARBA00022643"/>
    </source>
</evidence>
<evidence type="ECO:0000256" key="6">
    <source>
        <dbReference type="PIRSR" id="PIRSR000190-1"/>
    </source>
</evidence>
<feature type="domain" description="Pyridoxamine 5'-phosphate oxidase N-terminal" evidence="8">
    <location>
        <begin position="34"/>
        <end position="164"/>
    </location>
</feature>
<keyword evidence="3 5" id="KW-0288">FMN</keyword>
<feature type="domain" description="Pyridoxine 5'-phosphate oxidase dimerisation C-terminal" evidence="9">
    <location>
        <begin position="177"/>
        <end position="217"/>
    </location>
</feature>
<dbReference type="InterPro" id="IPR019740">
    <property type="entry name" value="Pyridox_Oxase_CS"/>
</dbReference>
<evidence type="ECO:0000256" key="2">
    <source>
        <dbReference type="ARBA" id="ARBA00022630"/>
    </source>
</evidence>
<dbReference type="InterPro" id="IPR011576">
    <property type="entry name" value="Pyridox_Oxase_N"/>
</dbReference>
<comment type="pathway">
    <text evidence="5">Cofactor metabolism; pyridoxal 5'-phosphate salvage; pyridoxal 5'-phosphate from pyridoxine 5'-phosphate: step 1/1.</text>
</comment>
<feature type="binding site" evidence="5 7">
    <location>
        <begin position="146"/>
        <end position="147"/>
    </location>
    <ligand>
        <name>FMN</name>
        <dbReference type="ChEBI" id="CHEBI:58210"/>
    </ligand>
</feature>
<evidence type="ECO:0000259" key="8">
    <source>
        <dbReference type="Pfam" id="PF01243"/>
    </source>
</evidence>
<feature type="binding site" evidence="5 7">
    <location>
        <position position="110"/>
    </location>
    <ligand>
        <name>FMN</name>
        <dbReference type="ChEBI" id="CHEBI:58210"/>
    </ligand>
</feature>
<dbReference type="Pfam" id="PF10590">
    <property type="entry name" value="PNP_phzG_C"/>
    <property type="match status" value="1"/>
</dbReference>
<comment type="similarity">
    <text evidence="1 5">Belongs to the pyridoxamine 5'-phosphate oxidase family.</text>
</comment>
<evidence type="ECO:0000313" key="10">
    <source>
        <dbReference type="EMBL" id="STY93174.1"/>
    </source>
</evidence>
<feature type="binding site" evidence="5 7">
    <location>
        <begin position="81"/>
        <end position="82"/>
    </location>
    <ligand>
        <name>FMN</name>
        <dbReference type="ChEBI" id="CHEBI:58210"/>
    </ligand>
</feature>
<protein>
    <recommendedName>
        <fullName evidence="5">Pyridoxine/pyridoxamine 5'-phosphate oxidase</fullName>
        <ecNumber evidence="5">1.4.3.5</ecNumber>
    </recommendedName>
    <alternativeName>
        <fullName evidence="5">PNP/PMP oxidase</fullName>
        <shortName evidence="5">PNPOx</shortName>
    </alternativeName>
    <alternativeName>
        <fullName evidence="5">Pyridoxal 5'-phosphate synthase</fullName>
    </alternativeName>
</protein>
<dbReference type="GO" id="GO:0004733">
    <property type="term" value="F:pyridoxamine phosphate oxidase activity"/>
    <property type="evidence" value="ECO:0007669"/>
    <property type="project" value="UniProtKB-UniRule"/>
</dbReference>
<dbReference type="PANTHER" id="PTHR10851">
    <property type="entry name" value="PYRIDOXINE-5-PHOSPHATE OXIDASE"/>
    <property type="match status" value="1"/>
</dbReference>
<name>A0A378PYC2_MORBO</name>
<feature type="binding site" evidence="5">
    <location>
        <begin position="62"/>
        <end position="67"/>
    </location>
    <ligand>
        <name>FMN</name>
        <dbReference type="ChEBI" id="CHEBI:58210"/>
    </ligand>
</feature>
<dbReference type="InterPro" id="IPR019576">
    <property type="entry name" value="Pyridoxamine_oxidase_dimer_C"/>
</dbReference>
<gene>
    <name evidence="5 10" type="primary">pdxH</name>
    <name evidence="10" type="ORF">NCTC9426_01893</name>
</gene>
<dbReference type="EC" id="1.4.3.5" evidence="5"/>
<sequence>MGIDFSASRLSYEKDELIEKNIGDTPYPLLQKWMSEALAEQIGEAYAFSLATCGADRRPSVRTLLMREIVPVGDDMEMIFYTNYDSDKGQDLADNPFAEALFFWHMLERQVRASGRVVKLSTEKSEAYYHSRPKDSQLAAWVSRPQSGVVESREIMESDFAKLSEQFGEHIPKPEFWGGYCLLVDKIEFWQGRANRMHDRIVYRKGENGWERERILP</sequence>
<feature type="binding site" evidence="5 6">
    <location>
        <begin position="196"/>
        <end position="198"/>
    </location>
    <ligand>
        <name>substrate</name>
    </ligand>
</feature>
<dbReference type="PANTHER" id="PTHR10851:SF0">
    <property type="entry name" value="PYRIDOXINE-5'-PHOSPHATE OXIDASE"/>
    <property type="match status" value="1"/>
</dbReference>
<comment type="catalytic activity">
    <reaction evidence="5">
        <text>pyridoxine 5'-phosphate + O2 = pyridoxal 5'-phosphate + H2O2</text>
        <dbReference type="Rhea" id="RHEA:15149"/>
        <dbReference type="ChEBI" id="CHEBI:15379"/>
        <dbReference type="ChEBI" id="CHEBI:16240"/>
        <dbReference type="ChEBI" id="CHEBI:58589"/>
        <dbReference type="ChEBI" id="CHEBI:597326"/>
        <dbReference type="EC" id="1.4.3.5"/>
    </reaction>
</comment>
<organism evidence="10 11">
    <name type="scientific">Moraxella bovis</name>
    <dbReference type="NCBI Taxonomy" id="476"/>
    <lineage>
        <taxon>Bacteria</taxon>
        <taxon>Pseudomonadati</taxon>
        <taxon>Pseudomonadota</taxon>
        <taxon>Gammaproteobacteria</taxon>
        <taxon>Moraxellales</taxon>
        <taxon>Moraxellaceae</taxon>
        <taxon>Moraxella</taxon>
    </lineage>
</organism>
<reference evidence="10 11" key="1">
    <citation type="submission" date="2018-06" db="EMBL/GenBank/DDBJ databases">
        <authorList>
            <consortium name="Pathogen Informatics"/>
            <person name="Doyle S."/>
        </authorList>
    </citation>
    <scope>NUCLEOTIDE SEQUENCE [LARGE SCALE GENOMIC DNA]</scope>
    <source>
        <strain evidence="10 11">NCTC9426</strain>
    </source>
</reference>
<keyword evidence="2 5" id="KW-0285">Flavoprotein</keyword>
<dbReference type="InterPro" id="IPR000659">
    <property type="entry name" value="Pyridox_Oxase"/>
</dbReference>
<comment type="catalytic activity">
    <reaction evidence="5">
        <text>pyridoxamine 5'-phosphate + O2 + H2O = pyridoxal 5'-phosphate + H2O2 + NH4(+)</text>
        <dbReference type="Rhea" id="RHEA:15817"/>
        <dbReference type="ChEBI" id="CHEBI:15377"/>
        <dbReference type="ChEBI" id="CHEBI:15379"/>
        <dbReference type="ChEBI" id="CHEBI:16240"/>
        <dbReference type="ChEBI" id="CHEBI:28938"/>
        <dbReference type="ChEBI" id="CHEBI:58451"/>
        <dbReference type="ChEBI" id="CHEBI:597326"/>
        <dbReference type="EC" id="1.4.3.5"/>
    </reaction>
</comment>
<dbReference type="PIRSF" id="PIRSF000190">
    <property type="entry name" value="Pyd_amn-ph_oxd"/>
    <property type="match status" value="1"/>
</dbReference>
<feature type="binding site" evidence="5 7">
    <location>
        <position position="200"/>
    </location>
    <ligand>
        <name>FMN</name>
        <dbReference type="ChEBI" id="CHEBI:58210"/>
    </ligand>
</feature>
<comment type="subunit">
    <text evidence="5">Homodimer.</text>
</comment>
<comment type="cofactor">
    <cofactor evidence="5 7">
        <name>FMN</name>
        <dbReference type="ChEBI" id="CHEBI:58210"/>
    </cofactor>
    <text evidence="5 7">Binds 1 FMN per subunit.</text>
</comment>
<dbReference type="SUPFAM" id="SSF50475">
    <property type="entry name" value="FMN-binding split barrel"/>
    <property type="match status" value="1"/>
</dbReference>
<comment type="function">
    <text evidence="5">Catalyzes the oxidation of either pyridoxine 5'-phosphate (PNP) or pyridoxamine 5'-phosphate (PMP) into pyridoxal 5'-phosphate (PLP).</text>
</comment>